<dbReference type="GO" id="GO:0005524">
    <property type="term" value="F:ATP binding"/>
    <property type="evidence" value="ECO:0007669"/>
    <property type="project" value="UniProtKB-KW"/>
</dbReference>
<dbReference type="Gene3D" id="1.10.520.10">
    <property type="match status" value="1"/>
</dbReference>
<keyword evidence="6" id="KW-1185">Reference proteome</keyword>
<organism evidence="5 6">
    <name type="scientific">Fraxinus pennsylvanica</name>
    <dbReference type="NCBI Taxonomy" id="56036"/>
    <lineage>
        <taxon>Eukaryota</taxon>
        <taxon>Viridiplantae</taxon>
        <taxon>Streptophyta</taxon>
        <taxon>Embryophyta</taxon>
        <taxon>Tracheophyta</taxon>
        <taxon>Spermatophyta</taxon>
        <taxon>Magnoliopsida</taxon>
        <taxon>eudicotyledons</taxon>
        <taxon>Gunneridae</taxon>
        <taxon>Pentapetalae</taxon>
        <taxon>asterids</taxon>
        <taxon>lamiids</taxon>
        <taxon>Lamiales</taxon>
        <taxon>Oleaceae</taxon>
        <taxon>Oleeae</taxon>
        <taxon>Fraxinus</taxon>
    </lineage>
</organism>
<dbReference type="GO" id="GO:0020037">
    <property type="term" value="F:heme binding"/>
    <property type="evidence" value="ECO:0007669"/>
    <property type="project" value="InterPro"/>
</dbReference>
<keyword evidence="1" id="KW-0436">Ligase</keyword>
<sequence length="119" mass="13009">MKSSKSLSSNNGIPASEERVVVLVIDEGGMGVYSSTSVLTKELQSVIMESIIFPTVKGMAEEGYKWHSAGTFYVCNRTRGPFGAMKFPAELARGPSNGLDIVLRLLQLIRELFLILSHC</sequence>
<keyword evidence="3" id="KW-0067">ATP-binding</keyword>
<dbReference type="GO" id="GO:0004601">
    <property type="term" value="F:peroxidase activity"/>
    <property type="evidence" value="ECO:0007669"/>
    <property type="project" value="InterPro"/>
</dbReference>
<evidence type="ECO:0000256" key="2">
    <source>
        <dbReference type="ARBA" id="ARBA00022741"/>
    </source>
</evidence>
<dbReference type="InterPro" id="IPR010255">
    <property type="entry name" value="Haem_peroxidase_sf"/>
</dbReference>
<evidence type="ECO:0000313" key="5">
    <source>
        <dbReference type="EMBL" id="CAI9776044.1"/>
    </source>
</evidence>
<dbReference type="InterPro" id="IPR020561">
    <property type="entry name" value="PRibGlycinamid_synth_ATP-grasp"/>
</dbReference>
<dbReference type="Pfam" id="PF01071">
    <property type="entry name" value="GARS_A"/>
    <property type="match status" value="1"/>
</dbReference>
<gene>
    <name evidence="5" type="ORF">FPE_LOCUS23474</name>
</gene>
<keyword evidence="2" id="KW-0547">Nucleotide-binding</keyword>
<accession>A0AAD1ZV20</accession>
<name>A0AAD1ZV20_9LAMI</name>
<feature type="domain" description="Phosphoribosylglycinamide synthetase ATP-grasp (A)" evidence="4">
    <location>
        <begin position="27"/>
        <end position="67"/>
    </location>
</feature>
<dbReference type="Proteomes" id="UP000834106">
    <property type="component" value="Chromosome 14"/>
</dbReference>
<dbReference type="GO" id="GO:0006979">
    <property type="term" value="P:response to oxidative stress"/>
    <property type="evidence" value="ECO:0007669"/>
    <property type="project" value="InterPro"/>
</dbReference>
<evidence type="ECO:0000256" key="1">
    <source>
        <dbReference type="ARBA" id="ARBA00022598"/>
    </source>
</evidence>
<evidence type="ECO:0000259" key="4">
    <source>
        <dbReference type="Pfam" id="PF01071"/>
    </source>
</evidence>
<protein>
    <recommendedName>
        <fullName evidence="4">Phosphoribosylglycinamide synthetase ATP-grasp (A) domain-containing protein</fullName>
    </recommendedName>
</protein>
<dbReference type="EMBL" id="OU503049">
    <property type="protein sequence ID" value="CAI9776044.1"/>
    <property type="molecule type" value="Genomic_DNA"/>
</dbReference>
<dbReference type="PRINTS" id="PR00459">
    <property type="entry name" value="ASPEROXIDASE"/>
</dbReference>
<dbReference type="InterPro" id="IPR002207">
    <property type="entry name" value="Peroxidase_I"/>
</dbReference>
<evidence type="ECO:0000256" key="3">
    <source>
        <dbReference type="ARBA" id="ARBA00022840"/>
    </source>
</evidence>
<proteinExistence type="predicted"/>
<evidence type="ECO:0000313" key="6">
    <source>
        <dbReference type="Proteomes" id="UP000834106"/>
    </source>
</evidence>
<dbReference type="AlphaFoldDB" id="A0AAD1ZV20"/>
<dbReference type="SUPFAM" id="SSF48113">
    <property type="entry name" value="Heme-dependent peroxidases"/>
    <property type="match status" value="1"/>
</dbReference>
<reference evidence="5" key="1">
    <citation type="submission" date="2023-05" db="EMBL/GenBank/DDBJ databases">
        <authorList>
            <person name="Huff M."/>
        </authorList>
    </citation>
    <scope>NUCLEOTIDE SEQUENCE</scope>
</reference>
<dbReference type="GO" id="GO:0016874">
    <property type="term" value="F:ligase activity"/>
    <property type="evidence" value="ECO:0007669"/>
    <property type="project" value="UniProtKB-KW"/>
</dbReference>